<dbReference type="EMBL" id="JANVFT010000005">
    <property type="protein sequence ID" value="KAJ4500546.1"/>
    <property type="molecule type" value="Genomic_DNA"/>
</dbReference>
<evidence type="ECO:0000256" key="1">
    <source>
        <dbReference type="SAM" id="MobiDB-lite"/>
    </source>
</evidence>
<keyword evidence="3" id="KW-1185">Reference proteome</keyword>
<feature type="compositionally biased region" description="Polar residues" evidence="1">
    <location>
        <begin position="538"/>
        <end position="552"/>
    </location>
</feature>
<accession>A0ABQ8VX12</accession>
<sequence>MEDLSTSPETMIPSFQPDIMEITVALKEIQDRISPASTQGQDKQITQFETIQEFHVAVVALSELVSRVERQAHLFTQSAAQWNKQYTPSSSPTGATIGKDSADKASLQIVSPPESPTIRFAQHLTKLPLLPQRGQGLVRVMRHNYRIFVTEFWDGETPLKVRTLLTRMLPTFPLFMDKFTGASKRPVRKAELSVLDGTTVETVKYVPVLPQIIVEILEEYHGHFLETYLDVETLQIILAPAHLFYLINQLAREADVEFGVRVIVTSIVSHLLVLLTEGSKHFFRAGTVHAEEGFEDDGVKRTIPDVEMPPDLLIEVKTWLSFSEDTVHKFLGIPSSQQDAIDASNSVYSVPLFWPTGTETIAVPDQPLLQMATQILNRNITELGMVTSLRFTSFCAIFEKEPRTMYISKVSDIYKREDDSLLQHFAFAAIARDPALRSELFQRLKELPLQGFAKKGSRRSGHLAGNSQSSWKTWGEAAARQQNANRIVYRDVTHEQMGLIGKPIGDDAVGKSLAFHSEQMSSQKNQKGSLPPLDPQRTARNLRTANSTQDSGAQEIGKVRSSTSKRP</sequence>
<gene>
    <name evidence="2" type="ORF">C8R41DRAFT_914108</name>
</gene>
<dbReference type="Proteomes" id="UP001150217">
    <property type="component" value="Unassembled WGS sequence"/>
</dbReference>
<feature type="region of interest" description="Disordered" evidence="1">
    <location>
        <begin position="455"/>
        <end position="476"/>
    </location>
</feature>
<feature type="compositionally biased region" description="Polar residues" evidence="1">
    <location>
        <begin position="518"/>
        <end position="528"/>
    </location>
</feature>
<feature type="region of interest" description="Disordered" evidence="1">
    <location>
        <begin position="85"/>
        <end position="105"/>
    </location>
</feature>
<evidence type="ECO:0000313" key="3">
    <source>
        <dbReference type="Proteomes" id="UP001150217"/>
    </source>
</evidence>
<organism evidence="2 3">
    <name type="scientific">Lentinula lateritia</name>
    <dbReference type="NCBI Taxonomy" id="40482"/>
    <lineage>
        <taxon>Eukaryota</taxon>
        <taxon>Fungi</taxon>
        <taxon>Dikarya</taxon>
        <taxon>Basidiomycota</taxon>
        <taxon>Agaricomycotina</taxon>
        <taxon>Agaricomycetes</taxon>
        <taxon>Agaricomycetidae</taxon>
        <taxon>Agaricales</taxon>
        <taxon>Marasmiineae</taxon>
        <taxon>Omphalotaceae</taxon>
        <taxon>Lentinula</taxon>
    </lineage>
</organism>
<proteinExistence type="predicted"/>
<reference evidence="2" key="1">
    <citation type="submission" date="2022-08" db="EMBL/GenBank/DDBJ databases">
        <title>A Global Phylogenomic Analysis of the Shiitake Genus Lentinula.</title>
        <authorList>
            <consortium name="DOE Joint Genome Institute"/>
            <person name="Sierra-Patev S."/>
            <person name="Min B."/>
            <person name="Naranjo-Ortiz M."/>
            <person name="Looney B."/>
            <person name="Konkel Z."/>
            <person name="Slot J.C."/>
            <person name="Sakamoto Y."/>
            <person name="Steenwyk J.L."/>
            <person name="Rokas A."/>
            <person name="Carro J."/>
            <person name="Camarero S."/>
            <person name="Ferreira P."/>
            <person name="Molpeceres G."/>
            <person name="Ruiz-Duenas F.J."/>
            <person name="Serrano A."/>
            <person name="Henrissat B."/>
            <person name="Drula E."/>
            <person name="Hughes K.W."/>
            <person name="Mata J.L."/>
            <person name="Ishikawa N.K."/>
            <person name="Vargas-Isla R."/>
            <person name="Ushijima S."/>
            <person name="Smith C.A."/>
            <person name="Ahrendt S."/>
            <person name="Andreopoulos W."/>
            <person name="He G."/>
            <person name="Labutti K."/>
            <person name="Lipzen A."/>
            <person name="Ng V."/>
            <person name="Riley R."/>
            <person name="Sandor L."/>
            <person name="Barry K."/>
            <person name="Martinez A.T."/>
            <person name="Xiao Y."/>
            <person name="Gibbons J.G."/>
            <person name="Terashima K."/>
            <person name="Grigoriev I.V."/>
            <person name="Hibbett D.S."/>
        </authorList>
    </citation>
    <scope>NUCLEOTIDE SEQUENCE</scope>
    <source>
        <strain evidence="2">RHP3577 ss4</strain>
    </source>
</reference>
<evidence type="ECO:0000313" key="2">
    <source>
        <dbReference type="EMBL" id="KAJ4500546.1"/>
    </source>
</evidence>
<name>A0ABQ8VX12_9AGAR</name>
<feature type="region of interest" description="Disordered" evidence="1">
    <location>
        <begin position="517"/>
        <end position="567"/>
    </location>
</feature>
<comment type="caution">
    <text evidence="2">The sequence shown here is derived from an EMBL/GenBank/DDBJ whole genome shotgun (WGS) entry which is preliminary data.</text>
</comment>
<protein>
    <submittedName>
        <fullName evidence="2">Uncharacterized protein</fullName>
    </submittedName>
</protein>
<feature type="compositionally biased region" description="Polar residues" evidence="1">
    <location>
        <begin position="85"/>
        <end position="94"/>
    </location>
</feature>